<evidence type="ECO:0000256" key="2">
    <source>
        <dbReference type="SAM" id="MobiDB-lite"/>
    </source>
</evidence>
<dbReference type="PANTHER" id="PTHR44321:SF1">
    <property type="entry name" value="TRANSDUCIN BETA-LIKE PROTEIN 2"/>
    <property type="match status" value="1"/>
</dbReference>
<dbReference type="GO" id="GO:0005783">
    <property type="term" value="C:endoplasmic reticulum"/>
    <property type="evidence" value="ECO:0007669"/>
    <property type="project" value="TreeGrafter"/>
</dbReference>
<protein>
    <submittedName>
        <fullName evidence="3">Uncharacterized protein</fullName>
    </submittedName>
</protein>
<evidence type="ECO:0000313" key="3">
    <source>
        <dbReference type="EMBL" id="RZF40481.1"/>
    </source>
</evidence>
<dbReference type="InterPro" id="IPR015943">
    <property type="entry name" value="WD40/YVTN_repeat-like_dom_sf"/>
</dbReference>
<proteinExistence type="predicted"/>
<evidence type="ECO:0000256" key="1">
    <source>
        <dbReference type="PROSITE-ProRule" id="PRU00221"/>
    </source>
</evidence>
<dbReference type="InterPro" id="IPR001680">
    <property type="entry name" value="WD40_rpt"/>
</dbReference>
<dbReference type="SUPFAM" id="SSF50978">
    <property type="entry name" value="WD40 repeat-like"/>
    <property type="match status" value="1"/>
</dbReference>
<dbReference type="Gene3D" id="2.130.10.10">
    <property type="entry name" value="YVTN repeat-like/Quinoprotein amine dehydrogenase"/>
    <property type="match status" value="2"/>
</dbReference>
<name>A0A482X5C1_LAOST</name>
<feature type="repeat" description="WD" evidence="1">
    <location>
        <begin position="59"/>
        <end position="91"/>
    </location>
</feature>
<dbReference type="InterPro" id="IPR042410">
    <property type="entry name" value="WBSCR13"/>
</dbReference>
<dbReference type="AlphaFoldDB" id="A0A482X5C1"/>
<keyword evidence="1" id="KW-0853">WD repeat</keyword>
<dbReference type="PROSITE" id="PS50082">
    <property type="entry name" value="WD_REPEATS_2"/>
    <property type="match status" value="1"/>
</dbReference>
<dbReference type="OrthoDB" id="200924at2759"/>
<sequence>SVVGEPSAKEKQAQHSQEVPSQQSEGGGGGNSRRKKQHSEKWRNDTKQNFSHPWLVTSLKGHGGAVLDMDFSPNGKFLATCAEDRAVFIWNTKDWKGKEHKSLRQNIELDHASLIKWAPNSKALIINRATENQIEIYKVNKTDTWITCSPSGIKFPKLHEDETISIGISVTGKYMMSCSTTNQLTIWDLKGTVLETLDTYLIKTYNAKVSPCGRFVAASGFAPDVKVWEVVFKKTGEFSKVTRAFELKGHTAAVYDFGFNCDSSKMATVSKDGTWKVFNTKIEFEKGEDPHLILTGNNEGKARGMKSKIAFSPNGEVVAISSVSAVALYSALTGEMDALIDEIYPGSINALMFDAASELLLTAGDKHIRVFHNVTGRRTTIATANEKLKQSANSAATKERLQSIIKEAEQFLVGLGEDPNAEA</sequence>
<dbReference type="SMART" id="SM00320">
    <property type="entry name" value="WD40"/>
    <property type="match status" value="6"/>
</dbReference>
<evidence type="ECO:0000313" key="4">
    <source>
        <dbReference type="Proteomes" id="UP000291343"/>
    </source>
</evidence>
<feature type="compositionally biased region" description="Polar residues" evidence="2">
    <location>
        <begin position="14"/>
        <end position="24"/>
    </location>
</feature>
<dbReference type="STRING" id="195883.A0A482X5C1"/>
<gene>
    <name evidence="3" type="ORF">LSTR_LSTR000360</name>
</gene>
<dbReference type="GO" id="GO:0030968">
    <property type="term" value="P:endoplasmic reticulum unfolded protein response"/>
    <property type="evidence" value="ECO:0007669"/>
    <property type="project" value="TreeGrafter"/>
</dbReference>
<dbReference type="Proteomes" id="UP000291343">
    <property type="component" value="Unassembled WGS sequence"/>
</dbReference>
<dbReference type="EMBL" id="QKKF02018223">
    <property type="protein sequence ID" value="RZF40481.1"/>
    <property type="molecule type" value="Genomic_DNA"/>
</dbReference>
<dbReference type="PANTHER" id="PTHR44321">
    <property type="entry name" value="TRANSDUCIN BETA-LIKE PROTEIN 2"/>
    <property type="match status" value="1"/>
</dbReference>
<feature type="non-terminal residue" evidence="3">
    <location>
        <position position="1"/>
    </location>
</feature>
<dbReference type="PROSITE" id="PS50294">
    <property type="entry name" value="WD_REPEATS_REGION"/>
    <property type="match status" value="1"/>
</dbReference>
<dbReference type="InParanoid" id="A0A482X5C1"/>
<dbReference type="InterPro" id="IPR036322">
    <property type="entry name" value="WD40_repeat_dom_sf"/>
</dbReference>
<organism evidence="3 4">
    <name type="scientific">Laodelphax striatellus</name>
    <name type="common">Small brown planthopper</name>
    <name type="synonym">Delphax striatella</name>
    <dbReference type="NCBI Taxonomy" id="195883"/>
    <lineage>
        <taxon>Eukaryota</taxon>
        <taxon>Metazoa</taxon>
        <taxon>Ecdysozoa</taxon>
        <taxon>Arthropoda</taxon>
        <taxon>Hexapoda</taxon>
        <taxon>Insecta</taxon>
        <taxon>Pterygota</taxon>
        <taxon>Neoptera</taxon>
        <taxon>Paraneoptera</taxon>
        <taxon>Hemiptera</taxon>
        <taxon>Auchenorrhyncha</taxon>
        <taxon>Fulgoroidea</taxon>
        <taxon>Delphacidae</taxon>
        <taxon>Criomorphinae</taxon>
        <taxon>Laodelphax</taxon>
    </lineage>
</organism>
<feature type="region of interest" description="Disordered" evidence="2">
    <location>
        <begin position="1"/>
        <end position="47"/>
    </location>
</feature>
<dbReference type="Pfam" id="PF00400">
    <property type="entry name" value="WD40"/>
    <property type="match status" value="2"/>
</dbReference>
<comment type="caution">
    <text evidence="3">The sequence shown here is derived from an EMBL/GenBank/DDBJ whole genome shotgun (WGS) entry which is preliminary data.</text>
</comment>
<reference evidence="3 4" key="1">
    <citation type="journal article" date="2017" name="Gigascience">
        <title>Genome sequence of the small brown planthopper, Laodelphax striatellus.</title>
        <authorList>
            <person name="Zhu J."/>
            <person name="Jiang F."/>
            <person name="Wang X."/>
            <person name="Yang P."/>
            <person name="Bao Y."/>
            <person name="Zhao W."/>
            <person name="Wang W."/>
            <person name="Lu H."/>
            <person name="Wang Q."/>
            <person name="Cui N."/>
            <person name="Li J."/>
            <person name="Chen X."/>
            <person name="Luo L."/>
            <person name="Yu J."/>
            <person name="Kang L."/>
            <person name="Cui F."/>
        </authorList>
    </citation>
    <scope>NUCLEOTIDE SEQUENCE [LARGE SCALE GENOMIC DNA]</scope>
    <source>
        <strain evidence="3">Lst14</strain>
    </source>
</reference>
<keyword evidence="4" id="KW-1185">Reference proteome</keyword>
<accession>A0A482X5C1</accession>